<evidence type="ECO:0000313" key="1">
    <source>
        <dbReference type="EMBL" id="SUC03272.1"/>
    </source>
</evidence>
<dbReference type="Proteomes" id="UP000254704">
    <property type="component" value="Unassembled WGS sequence"/>
</dbReference>
<accession>A0A379ES95</accession>
<dbReference type="EMBL" id="UGTV01000002">
    <property type="protein sequence ID" value="SUC03272.1"/>
    <property type="molecule type" value="Genomic_DNA"/>
</dbReference>
<sequence length="51" mass="6148">MLNKFMDVNGKKFATYDMGWERHHIILPNSLGYRPFDYKERDLNTNTKQVN</sequence>
<name>A0A379ES95_9PAST</name>
<organism evidence="1 2">
    <name type="scientific">Pasteurella canis</name>
    <dbReference type="NCBI Taxonomy" id="753"/>
    <lineage>
        <taxon>Bacteria</taxon>
        <taxon>Pseudomonadati</taxon>
        <taxon>Pseudomonadota</taxon>
        <taxon>Gammaproteobacteria</taxon>
        <taxon>Pasteurellales</taxon>
        <taxon>Pasteurellaceae</taxon>
        <taxon>Pasteurella</taxon>
    </lineage>
</organism>
<reference evidence="1 2" key="1">
    <citation type="submission" date="2018-06" db="EMBL/GenBank/DDBJ databases">
        <authorList>
            <consortium name="Pathogen Informatics"/>
            <person name="Doyle S."/>
        </authorList>
    </citation>
    <scope>NUCLEOTIDE SEQUENCE [LARGE SCALE GENOMIC DNA]</scope>
    <source>
        <strain evidence="1 2">NCTC11621</strain>
    </source>
</reference>
<gene>
    <name evidence="1" type="primary">hgbA_5</name>
    <name evidence="1" type="ORF">NCTC11621_00021</name>
</gene>
<proteinExistence type="predicted"/>
<evidence type="ECO:0000313" key="2">
    <source>
        <dbReference type="Proteomes" id="UP000254704"/>
    </source>
</evidence>
<protein>
    <submittedName>
        <fullName evidence="1">Hemoglobin-binding protein A</fullName>
    </submittedName>
</protein>
<dbReference type="AlphaFoldDB" id="A0A379ES95"/>